<sequence length="338" mass="36341">MPSVNFADISAARLRISRYVHTSELMTSALLNRWLGHEVLFKTECLQRTGAFKLRGALNTLLHAREKDVPIKRVVASSSGNHAQAVAYAASLFGIPVTIFSAQNISKIKAAATRAYGAELRLFPLRDEADNAVAQAADEPGTLWIPPFNHPDVIAGQGTVTAEILEQTTDVNAIFMPCGGGGLASGSMLAARALSPQTKVIASEPLAGNDAAQSLRLGSIQRLITPAKTLADGAATPAVGEHTYPLIQQLDGFYEVDETQIAYWTQWLQHLLKLHVEPTSAMSMHGVVNYLAKQSAPQKVVVILSGGNIDAQKMQQIWQQDHLINQPSLPSVPLASVI</sequence>
<keyword evidence="5" id="KW-0460">Magnesium</keyword>
<dbReference type="PANTHER" id="PTHR43050">
    <property type="entry name" value="SERINE / THREONINE RACEMASE FAMILY MEMBER"/>
    <property type="match status" value="1"/>
</dbReference>
<comment type="cofactor">
    <cofactor evidence="3">
        <name>Mn(2+)</name>
        <dbReference type="ChEBI" id="CHEBI:29035"/>
    </cofactor>
</comment>
<comment type="caution">
    <text evidence="8">The sequence shown here is derived from an EMBL/GenBank/DDBJ whole genome shotgun (WGS) entry which is preliminary data.</text>
</comment>
<evidence type="ECO:0000256" key="6">
    <source>
        <dbReference type="ARBA" id="ARBA00022898"/>
    </source>
</evidence>
<dbReference type="PANTHER" id="PTHR43050:SF1">
    <property type="entry name" value="SERINE RACEMASE"/>
    <property type="match status" value="1"/>
</dbReference>
<evidence type="ECO:0000256" key="5">
    <source>
        <dbReference type="ARBA" id="ARBA00022842"/>
    </source>
</evidence>
<keyword evidence="6" id="KW-0663">Pyridoxal phosphate</keyword>
<dbReference type="PROSITE" id="PS00165">
    <property type="entry name" value="DEHYDRATASE_SER_THR"/>
    <property type="match status" value="1"/>
</dbReference>
<evidence type="ECO:0000256" key="4">
    <source>
        <dbReference type="ARBA" id="ARBA00001946"/>
    </source>
</evidence>
<evidence type="ECO:0000256" key="1">
    <source>
        <dbReference type="ARBA" id="ARBA00001913"/>
    </source>
</evidence>
<keyword evidence="9" id="KW-1185">Reference proteome</keyword>
<dbReference type="InterPro" id="IPR001926">
    <property type="entry name" value="TrpB-like_PALP"/>
</dbReference>
<name>A0ABU9SYT5_9ALTE</name>
<dbReference type="NCBIfam" id="NF005147">
    <property type="entry name" value="PRK06608.1"/>
    <property type="match status" value="1"/>
</dbReference>
<evidence type="ECO:0000256" key="2">
    <source>
        <dbReference type="ARBA" id="ARBA00001933"/>
    </source>
</evidence>
<evidence type="ECO:0000256" key="3">
    <source>
        <dbReference type="ARBA" id="ARBA00001936"/>
    </source>
</evidence>
<reference evidence="8 9" key="1">
    <citation type="submission" date="2024-03" db="EMBL/GenBank/DDBJ databases">
        <title>Community enrichment and isolation of bacterial strains for fucoidan degradation.</title>
        <authorList>
            <person name="Sichert A."/>
        </authorList>
    </citation>
    <scope>NUCLEOTIDE SEQUENCE [LARGE SCALE GENOMIC DNA]</scope>
    <source>
        <strain evidence="8 9">AS12</strain>
    </source>
</reference>
<comment type="cofactor">
    <cofactor evidence="2">
        <name>pyridoxal 5'-phosphate</name>
        <dbReference type="ChEBI" id="CHEBI:597326"/>
    </cofactor>
</comment>
<dbReference type="Pfam" id="PF00291">
    <property type="entry name" value="PALP"/>
    <property type="match status" value="1"/>
</dbReference>
<accession>A0ABU9SYT5</accession>
<dbReference type="InterPro" id="IPR036052">
    <property type="entry name" value="TrpB-like_PALP_sf"/>
</dbReference>
<comment type="cofactor">
    <cofactor evidence="4">
        <name>Mg(2+)</name>
        <dbReference type="ChEBI" id="CHEBI:18420"/>
    </cofactor>
</comment>
<feature type="domain" description="Tryptophan synthase beta chain-like PALP" evidence="7">
    <location>
        <begin position="22"/>
        <end position="306"/>
    </location>
</feature>
<organism evidence="8 9">
    <name type="scientific">Paraglaciecola mesophila</name>
    <dbReference type="NCBI Taxonomy" id="197222"/>
    <lineage>
        <taxon>Bacteria</taxon>
        <taxon>Pseudomonadati</taxon>
        <taxon>Pseudomonadota</taxon>
        <taxon>Gammaproteobacteria</taxon>
        <taxon>Alteromonadales</taxon>
        <taxon>Alteromonadaceae</taxon>
        <taxon>Paraglaciecola</taxon>
    </lineage>
</organism>
<evidence type="ECO:0000259" key="7">
    <source>
        <dbReference type="Pfam" id="PF00291"/>
    </source>
</evidence>
<protein>
    <submittedName>
        <fullName evidence="8">Serine/threonine dehydratase</fullName>
    </submittedName>
</protein>
<evidence type="ECO:0000313" key="9">
    <source>
        <dbReference type="Proteomes" id="UP001461163"/>
    </source>
</evidence>
<dbReference type="EMBL" id="JBBMQS010000010">
    <property type="protein sequence ID" value="MEM5499032.1"/>
    <property type="molecule type" value="Genomic_DNA"/>
</dbReference>
<gene>
    <name evidence="8" type="ORF">WNY77_16600</name>
</gene>
<dbReference type="InterPro" id="IPR000634">
    <property type="entry name" value="Ser/Thr_deHydtase_PyrdxlP-BS"/>
</dbReference>
<proteinExistence type="predicted"/>
<comment type="cofactor">
    <cofactor evidence="1">
        <name>Ca(2+)</name>
        <dbReference type="ChEBI" id="CHEBI:29108"/>
    </cofactor>
</comment>
<evidence type="ECO:0000313" key="8">
    <source>
        <dbReference type="EMBL" id="MEM5499032.1"/>
    </source>
</evidence>
<dbReference type="Gene3D" id="3.40.50.1100">
    <property type="match status" value="2"/>
</dbReference>
<dbReference type="SUPFAM" id="SSF53686">
    <property type="entry name" value="Tryptophan synthase beta subunit-like PLP-dependent enzymes"/>
    <property type="match status" value="1"/>
</dbReference>
<dbReference type="CDD" id="cd01562">
    <property type="entry name" value="Thr-dehyd"/>
    <property type="match status" value="1"/>
</dbReference>
<dbReference type="Proteomes" id="UP001461163">
    <property type="component" value="Unassembled WGS sequence"/>
</dbReference>
<dbReference type="RefSeq" id="WP_006992925.1">
    <property type="nucleotide sequence ID" value="NZ_JBBMQS010000010.1"/>
</dbReference>